<accession>A0AAJ0XED4</accession>
<evidence type="ECO:0000313" key="1">
    <source>
        <dbReference type="EMBL" id="MBK5929684.1"/>
    </source>
</evidence>
<name>A0AAJ0XED4_HALSE</name>
<dbReference type="SUPFAM" id="SSF81593">
    <property type="entry name" value="Nucleotidyltransferase substrate binding subunit/domain"/>
    <property type="match status" value="1"/>
</dbReference>
<comment type="caution">
    <text evidence="1">The sequence shown here is derived from an EMBL/GenBank/DDBJ whole genome shotgun (WGS) entry which is preliminary data.</text>
</comment>
<dbReference type="Gene3D" id="1.20.120.330">
    <property type="entry name" value="Nucleotidyltransferases domain 2"/>
    <property type="match status" value="1"/>
</dbReference>
<evidence type="ECO:0008006" key="3">
    <source>
        <dbReference type="Google" id="ProtNLM"/>
    </source>
</evidence>
<reference evidence="1" key="2">
    <citation type="journal article" date="2020" name="Microorganisms">
        <title>Osmotic Adaptation and Compatible Solute Biosynthesis of Phototrophic Bacteria as Revealed from Genome Analyses.</title>
        <authorList>
            <person name="Imhoff J.F."/>
            <person name="Rahn T."/>
            <person name="Kunzel S."/>
            <person name="Keller A."/>
            <person name="Neulinger S.C."/>
        </authorList>
    </citation>
    <scope>NUCLEOTIDE SEQUENCE</scope>
    <source>
        <strain evidence="1">DSM 4395</strain>
    </source>
</reference>
<organism evidence="1 2">
    <name type="scientific">Halochromatium salexigens</name>
    <name type="common">Chromatium salexigens</name>
    <dbReference type="NCBI Taxonomy" id="49447"/>
    <lineage>
        <taxon>Bacteria</taxon>
        <taxon>Pseudomonadati</taxon>
        <taxon>Pseudomonadota</taxon>
        <taxon>Gammaproteobacteria</taxon>
        <taxon>Chromatiales</taxon>
        <taxon>Chromatiaceae</taxon>
        <taxon>Halochromatium</taxon>
    </lineage>
</organism>
<gene>
    <name evidence="1" type="ORF">CCR82_03835</name>
</gene>
<evidence type="ECO:0000313" key="2">
    <source>
        <dbReference type="Proteomes" id="UP001296967"/>
    </source>
</evidence>
<keyword evidence="2" id="KW-1185">Reference proteome</keyword>
<dbReference type="Proteomes" id="UP001296967">
    <property type="component" value="Unassembled WGS sequence"/>
</dbReference>
<reference evidence="1" key="1">
    <citation type="submission" date="2017-05" db="EMBL/GenBank/DDBJ databases">
        <authorList>
            <person name="Imhoff J.F."/>
            <person name="Rahn T."/>
            <person name="Kuenzel S."/>
            <person name="Neulinger S.C."/>
        </authorList>
    </citation>
    <scope>NUCLEOTIDE SEQUENCE</scope>
    <source>
        <strain evidence="1">DSM 4395</strain>
    </source>
</reference>
<proteinExistence type="predicted"/>
<dbReference type="AlphaFoldDB" id="A0AAJ0XED4"/>
<protein>
    <recommendedName>
        <fullName evidence="3">DUF86 domain-containing protein</fullName>
    </recommendedName>
</protein>
<dbReference type="RefSeq" id="WP_201244085.1">
    <property type="nucleotide sequence ID" value="NZ_NHSF01000020.1"/>
</dbReference>
<dbReference type="EMBL" id="NHSF01000020">
    <property type="protein sequence ID" value="MBK5929684.1"/>
    <property type="molecule type" value="Genomic_DNA"/>
</dbReference>
<sequence length="169" mass="19071">MNPSATQLARLQFLARVVDKETRHLTLTSRRLFTVPFTPDRVAELETAPELAERVDAFVSRFGRLQDNLGDKLLPILLRALGEKTGAVIDNLDRAERLGLIPSADQWTEIRKLRNQMVHDYVEDPRVLADALEAAHSFVSVLTDVASRMRRELDRRGWLAEDKGLAAEG</sequence>